<reference evidence="1 2" key="1">
    <citation type="submission" date="2019-02" db="EMBL/GenBank/DDBJ databases">
        <title>Deep-cultivation of Planctomycetes and their phenomic and genomic characterization uncovers novel biology.</title>
        <authorList>
            <person name="Wiegand S."/>
            <person name="Jogler M."/>
            <person name="Boedeker C."/>
            <person name="Pinto D."/>
            <person name="Vollmers J."/>
            <person name="Rivas-Marin E."/>
            <person name="Kohn T."/>
            <person name="Peeters S.H."/>
            <person name="Heuer A."/>
            <person name="Rast P."/>
            <person name="Oberbeckmann S."/>
            <person name="Bunk B."/>
            <person name="Jeske O."/>
            <person name="Meyerdierks A."/>
            <person name="Storesund J.E."/>
            <person name="Kallscheuer N."/>
            <person name="Luecker S."/>
            <person name="Lage O.M."/>
            <person name="Pohl T."/>
            <person name="Merkel B.J."/>
            <person name="Hornburger P."/>
            <person name="Mueller R.-W."/>
            <person name="Bruemmer F."/>
            <person name="Labrenz M."/>
            <person name="Spormann A.M."/>
            <person name="Op Den Camp H."/>
            <person name="Overmann J."/>
            <person name="Amann R."/>
            <person name="Jetten M.S.M."/>
            <person name="Mascher T."/>
            <person name="Medema M.H."/>
            <person name="Devos D.P."/>
            <person name="Kaster A.-K."/>
            <person name="Ovreas L."/>
            <person name="Rohde M."/>
            <person name="Galperin M.Y."/>
            <person name="Jogler C."/>
        </authorList>
    </citation>
    <scope>NUCLEOTIDE SEQUENCE [LARGE SCALE GENOMIC DNA]</scope>
    <source>
        <strain evidence="1 2">Pla108</strain>
    </source>
</reference>
<evidence type="ECO:0000313" key="1">
    <source>
        <dbReference type="EMBL" id="TWT99873.1"/>
    </source>
</evidence>
<dbReference type="RefSeq" id="WP_146443243.1">
    <property type="nucleotide sequence ID" value="NZ_SJPR01000001.1"/>
</dbReference>
<keyword evidence="2" id="KW-1185">Reference proteome</keyword>
<dbReference type="Proteomes" id="UP000317421">
    <property type="component" value="Unassembled WGS sequence"/>
</dbReference>
<gene>
    <name evidence="1" type="ORF">Pla108_08160</name>
</gene>
<protein>
    <submittedName>
        <fullName evidence="1">Uncharacterized protein</fullName>
    </submittedName>
</protein>
<evidence type="ECO:0000313" key="2">
    <source>
        <dbReference type="Proteomes" id="UP000317421"/>
    </source>
</evidence>
<proteinExistence type="predicted"/>
<organism evidence="1 2">
    <name type="scientific">Botrimarina colliarenosi</name>
    <dbReference type="NCBI Taxonomy" id="2528001"/>
    <lineage>
        <taxon>Bacteria</taxon>
        <taxon>Pseudomonadati</taxon>
        <taxon>Planctomycetota</taxon>
        <taxon>Planctomycetia</taxon>
        <taxon>Pirellulales</taxon>
        <taxon>Lacipirellulaceae</taxon>
        <taxon>Botrimarina</taxon>
    </lineage>
</organism>
<accession>A0A5C6ANX1</accession>
<comment type="caution">
    <text evidence="1">The sequence shown here is derived from an EMBL/GenBank/DDBJ whole genome shotgun (WGS) entry which is preliminary data.</text>
</comment>
<sequence length="136" mass="15202">MFSDADLHAYLDEAIAPERIAAIEAALRADDELRERLATLVAGRDAGLHSLGEVWRRNRLTCPSREQLGSHLLGVLPEGLGDYVTFHLEVVGCRWCTASVDDLRERHERAEDVETPRRRGKYFESSVGRLSSEGGK</sequence>
<name>A0A5C6ANX1_9BACT</name>
<dbReference type="EMBL" id="SJPR01000001">
    <property type="protein sequence ID" value="TWT99873.1"/>
    <property type="molecule type" value="Genomic_DNA"/>
</dbReference>
<dbReference type="AlphaFoldDB" id="A0A5C6ANX1"/>
<dbReference type="OrthoDB" id="285502at2"/>